<dbReference type="RefSeq" id="WP_109961679.1">
    <property type="nucleotide sequence ID" value="NZ_CP029553.1"/>
</dbReference>
<evidence type="ECO:0000256" key="7">
    <source>
        <dbReference type="ARBA" id="ARBA00034247"/>
    </source>
</evidence>
<dbReference type="GO" id="GO:0052621">
    <property type="term" value="F:diguanylate cyclase activity"/>
    <property type="evidence" value="ECO:0007669"/>
    <property type="project" value="UniProtKB-EC"/>
</dbReference>
<dbReference type="CDD" id="cd01949">
    <property type="entry name" value="GGDEF"/>
    <property type="match status" value="1"/>
</dbReference>
<feature type="transmembrane region" description="Helical" evidence="8">
    <location>
        <begin position="77"/>
        <end position="96"/>
    </location>
</feature>
<evidence type="ECO:0000256" key="8">
    <source>
        <dbReference type="SAM" id="Phobius"/>
    </source>
</evidence>
<dbReference type="Proteomes" id="UP000245444">
    <property type="component" value="Chromosome"/>
</dbReference>
<dbReference type="AlphaFoldDB" id="A0A2U8WT72"/>
<comment type="catalytic activity">
    <reaction evidence="7">
        <text>2 GTP = 3',3'-c-di-GMP + 2 diphosphate</text>
        <dbReference type="Rhea" id="RHEA:24898"/>
        <dbReference type="ChEBI" id="CHEBI:33019"/>
        <dbReference type="ChEBI" id="CHEBI:37565"/>
        <dbReference type="ChEBI" id="CHEBI:58805"/>
        <dbReference type="EC" id="2.7.7.65"/>
    </reaction>
</comment>
<dbReference type="SMART" id="SM00267">
    <property type="entry name" value="GGDEF"/>
    <property type="match status" value="1"/>
</dbReference>
<dbReference type="InterPro" id="IPR050469">
    <property type="entry name" value="Diguanylate_Cyclase"/>
</dbReference>
<dbReference type="Gene3D" id="3.30.70.270">
    <property type="match status" value="1"/>
</dbReference>
<evidence type="ECO:0000256" key="4">
    <source>
        <dbReference type="ARBA" id="ARBA00022692"/>
    </source>
</evidence>
<dbReference type="EC" id="2.7.7.65" evidence="2"/>
<keyword evidence="5 8" id="KW-1133">Transmembrane helix</keyword>
<accession>A0A2U8WT72</accession>
<dbReference type="GO" id="GO:0005886">
    <property type="term" value="C:plasma membrane"/>
    <property type="evidence" value="ECO:0007669"/>
    <property type="project" value="UniProtKB-SubCell"/>
</dbReference>
<dbReference type="PANTHER" id="PTHR45138:SF9">
    <property type="entry name" value="DIGUANYLATE CYCLASE DGCM-RELATED"/>
    <property type="match status" value="1"/>
</dbReference>
<dbReference type="SUPFAM" id="SSF55073">
    <property type="entry name" value="Nucleotide cyclase"/>
    <property type="match status" value="1"/>
</dbReference>
<dbReference type="InterPro" id="IPR029787">
    <property type="entry name" value="Nucleotide_cyclase"/>
</dbReference>
<evidence type="ECO:0000313" key="10">
    <source>
        <dbReference type="EMBL" id="AWN49409.1"/>
    </source>
</evidence>
<evidence type="ECO:0000256" key="3">
    <source>
        <dbReference type="ARBA" id="ARBA00022475"/>
    </source>
</evidence>
<keyword evidence="4 8" id="KW-0812">Transmembrane</keyword>
<dbReference type="NCBIfam" id="TIGR00254">
    <property type="entry name" value="GGDEF"/>
    <property type="match status" value="1"/>
</dbReference>
<feature type="transmembrane region" description="Helical" evidence="8">
    <location>
        <begin position="146"/>
        <end position="166"/>
    </location>
</feature>
<evidence type="ECO:0000256" key="2">
    <source>
        <dbReference type="ARBA" id="ARBA00012528"/>
    </source>
</evidence>
<evidence type="ECO:0000259" key="9">
    <source>
        <dbReference type="PROSITE" id="PS50887"/>
    </source>
</evidence>
<feature type="transmembrane region" description="Helical" evidence="8">
    <location>
        <begin position="116"/>
        <end position="140"/>
    </location>
</feature>
<evidence type="ECO:0000256" key="5">
    <source>
        <dbReference type="ARBA" id="ARBA00022989"/>
    </source>
</evidence>
<dbReference type="OrthoDB" id="9812260at2"/>
<comment type="subcellular location">
    <subcellularLocation>
        <location evidence="1">Cell membrane</location>
        <topology evidence="1">Multi-pass membrane protein</topology>
    </subcellularLocation>
</comment>
<dbReference type="Pfam" id="PF05231">
    <property type="entry name" value="MASE1"/>
    <property type="match status" value="1"/>
</dbReference>
<dbReference type="InterPro" id="IPR043128">
    <property type="entry name" value="Rev_trsase/Diguanyl_cyclase"/>
</dbReference>
<feature type="transmembrane region" description="Helical" evidence="8">
    <location>
        <begin position="265"/>
        <end position="287"/>
    </location>
</feature>
<evidence type="ECO:0000256" key="6">
    <source>
        <dbReference type="ARBA" id="ARBA00023136"/>
    </source>
</evidence>
<keyword evidence="3" id="KW-1003">Cell membrane</keyword>
<dbReference type="EMBL" id="CP029553">
    <property type="protein sequence ID" value="AWN49409.1"/>
    <property type="molecule type" value="Genomic_DNA"/>
</dbReference>
<evidence type="ECO:0000256" key="1">
    <source>
        <dbReference type="ARBA" id="ARBA00004651"/>
    </source>
</evidence>
<gene>
    <name evidence="10" type="ORF">DK419_26220</name>
</gene>
<dbReference type="Pfam" id="PF00990">
    <property type="entry name" value="GGDEF"/>
    <property type="match status" value="1"/>
</dbReference>
<dbReference type="KEGG" id="mtea:DK419_26220"/>
<feature type="transmembrane region" description="Helical" evidence="8">
    <location>
        <begin position="233"/>
        <end position="253"/>
    </location>
</feature>
<feature type="transmembrane region" description="Helical" evidence="8">
    <location>
        <begin position="187"/>
        <end position="204"/>
    </location>
</feature>
<dbReference type="PROSITE" id="PS50887">
    <property type="entry name" value="GGDEF"/>
    <property type="match status" value="1"/>
</dbReference>
<evidence type="ECO:0000313" key="11">
    <source>
        <dbReference type="Proteomes" id="UP000245444"/>
    </source>
</evidence>
<keyword evidence="11" id="KW-1185">Reference proteome</keyword>
<sequence>MRIGQAELVAGVVSFALAAGTLGLTGPDRAVAVIWPANAVLLALMLERRPGAWPGVLALGMLASVAADGLMRGVSLGSVLHAACSLVELCLAAALLRRPGPRDEGLLDAPSAVGRFIAVCGGVAPALSGIGAAVTARLLFRQDPGASFAVWFLGDGLGLLIVTPFVRALLRGGHRRDFAARSGWRRAEAAGLLALTAASAYAVFFVAPRPLMFVLFCPVMLATFRIGRRGTELAVMIVALIGTVATLGGEGPIATPGADPRERALLLQIFLAGLLLTCLPVAAALAARGESLAALSRSAEALRAQGAELARLAATDDLTGALNRAAFRDAALQVIRDSAIRDSAMRIPAHAPLSLIAIDLDLFKAVNDRHGHRAGDRALVHLVAVLRAGLREPDLVGRVGGDEFLVLLPGTDLDRADAIALRLRGALRRTPLALDDGAVLTLSMSCGTAPYRDGMSFEDFVHAADTALYRDKHAGREVARSA</sequence>
<dbReference type="PANTHER" id="PTHR45138">
    <property type="entry name" value="REGULATORY COMPONENTS OF SENSORY TRANSDUCTION SYSTEM"/>
    <property type="match status" value="1"/>
</dbReference>
<name>A0A2U8WT72_9HYPH</name>
<reference evidence="10 11" key="1">
    <citation type="submission" date="2018-05" db="EMBL/GenBank/DDBJ databases">
        <title>Complete Genome Sequence of Methylobacterium sp. 17Sr1-28.</title>
        <authorList>
            <person name="Srinivasan S."/>
        </authorList>
    </citation>
    <scope>NUCLEOTIDE SEQUENCE [LARGE SCALE GENOMIC DNA]</scope>
    <source>
        <strain evidence="10 11">17Sr1-28</strain>
    </source>
</reference>
<proteinExistence type="predicted"/>
<dbReference type="InterPro" id="IPR000160">
    <property type="entry name" value="GGDEF_dom"/>
</dbReference>
<protein>
    <recommendedName>
        <fullName evidence="2">diguanylate cyclase</fullName>
        <ecNumber evidence="2">2.7.7.65</ecNumber>
    </recommendedName>
</protein>
<feature type="transmembrane region" description="Helical" evidence="8">
    <location>
        <begin position="7"/>
        <end position="24"/>
    </location>
</feature>
<organism evidence="10 11">
    <name type="scientific">Methylobacterium terrae</name>
    <dbReference type="NCBI Taxonomy" id="2202827"/>
    <lineage>
        <taxon>Bacteria</taxon>
        <taxon>Pseudomonadati</taxon>
        <taxon>Pseudomonadota</taxon>
        <taxon>Alphaproteobacteria</taxon>
        <taxon>Hyphomicrobiales</taxon>
        <taxon>Methylobacteriaceae</taxon>
        <taxon>Methylobacterium</taxon>
    </lineage>
</organism>
<dbReference type="InterPro" id="IPR007895">
    <property type="entry name" value="MASE1"/>
</dbReference>
<feature type="domain" description="GGDEF" evidence="9">
    <location>
        <begin position="351"/>
        <end position="482"/>
    </location>
</feature>
<keyword evidence="6 8" id="KW-0472">Membrane</keyword>